<keyword evidence="2" id="KW-1185">Reference proteome</keyword>
<organism evidence="1 2">
    <name type="scientific">Chryseobacterium mucoviscidosis</name>
    <dbReference type="NCBI Taxonomy" id="1945581"/>
    <lineage>
        <taxon>Bacteria</taxon>
        <taxon>Pseudomonadati</taxon>
        <taxon>Bacteroidota</taxon>
        <taxon>Flavobacteriia</taxon>
        <taxon>Flavobacteriales</taxon>
        <taxon>Weeksellaceae</taxon>
        <taxon>Chryseobacterium group</taxon>
        <taxon>Chryseobacterium</taxon>
    </lineage>
</organism>
<dbReference type="Proteomes" id="UP000196355">
    <property type="component" value="Unassembled WGS sequence"/>
</dbReference>
<dbReference type="CDD" id="cd02795">
    <property type="entry name" value="CBM6-CBM35-CBM36_like"/>
    <property type="match status" value="1"/>
</dbReference>
<proteinExistence type="predicted"/>
<protein>
    <recommendedName>
        <fullName evidence="3">Baseplate protein J-like domain-containing protein</fullName>
    </recommendedName>
</protein>
<dbReference type="EMBL" id="MVAG01000085">
    <property type="protein sequence ID" value="OVE59695.1"/>
    <property type="molecule type" value="Genomic_DNA"/>
</dbReference>
<reference evidence="2" key="1">
    <citation type="submission" date="2017-02" db="EMBL/GenBank/DDBJ databases">
        <authorList>
            <person name="Tetz G."/>
            <person name="Tetz V."/>
        </authorList>
    </citation>
    <scope>NUCLEOTIDE SEQUENCE [LARGE SCALE GENOMIC DNA]</scope>
    <source>
        <strain evidence="2">VT16-26</strain>
    </source>
</reference>
<gene>
    <name evidence="1" type="ORF">B0E34_05155</name>
</gene>
<evidence type="ECO:0000313" key="1">
    <source>
        <dbReference type="EMBL" id="OVE59695.1"/>
    </source>
</evidence>
<evidence type="ECO:0000313" key="2">
    <source>
        <dbReference type="Proteomes" id="UP000196355"/>
    </source>
</evidence>
<accession>A0A202C7W8</accession>
<name>A0A202C7W8_9FLAO</name>
<sequence length="1124" mass="128156">MYSRIIWKKEPILKSDIMENCSSKISIHQGTGTTQNARFLSALQPTYFLLEEREEIDYVVLAQRMSNYLHYFNESDSTIAQSDWSPFFAWESTAVLAQIFKWNIEDYEKKYENIRKSVPLTNDNEELKKQVGKIFGKIQKDFISLTDKAETLDHHISVKEFLLSSKTAIEIQLSSFISKISDENSIITLLQSYQFNKNIQNLFGLLLYWKNSTEKAFTQQLESYPSHTPHYALFLAFLKLLGIAKNYLNDFTKRHLDFYYKDILQLLPQKAQPDFVHLLIEPAVNTDAFLLSKNTIFSAGKNSLGKNKFYASTSDQAINSVKIKSFLSHYINQNSWKKTDLFPLNATNTPFSAFSPSSENTETGLLLASPLFYMKGGTRIITLKFDSQILNPNSFDFWITGEKKWIKITQENKELTQDKYIKLIIPASEKAIVPFNKEIHEGEAIETLHPILKIIPKNNTEQIDCKTLEIGITVTGLKNLIVATDTGVADINKPFKPFGDFPKNGNGFIIGCNEFFLKKGAAASFSIESDAASSYAFAGTLNSPILSNTISLAQTGNNFAQNKISGIQSVSLNTNLSTTVNNLISQTFVGSFFAYKRLVDSSLLFEMKKGRFINEGNKAFNSIYTNNTPVKEYSEDEIPDNKTVSGYIRIQLNDPKYEGEKFLQDYIKAAKQESPVLPKVPVIQSLAMNYSLTQKYNFNASDDALNPLEFYHLLPFGYEKLRPNSSLSLIPDLPQKGEIYIGFENAQPGNGLSVLFQMAEGTANPRKEPAKISWEYLSDNQWKPIDSYDIGDETLGLLQSGIINITVPHFDNSQTVVLPKNLFWLKISVNELDRICHFVGIHEQALKAVLFDFENNGSGFLEVTPEETVSKLYQPNPFVKKVKQPYPSFGGKKQEEDTQLYQRSSERLRHKQRAITSWDYERLILQEFPEVYRVKCLNHYRYDSGNISNVSAGYVTLIPVAKSLNASNVWEWKPLLSLSTLQRIKNRIMGWCSPHVRLCIKHSVLEKIQIGCKVKYKDIPGADIRLYAKMLAETINRYISPWAYSDIDIDFAKKIELSSLIQLIDNQSFVDYIIDFKVNHLILDDEENTIIKTMADVKEIVPQTDYTLFIPNDTHEIKELKNNC</sequence>
<comment type="caution">
    <text evidence="1">The sequence shown here is derived from an EMBL/GenBank/DDBJ whole genome shotgun (WGS) entry which is preliminary data.</text>
</comment>
<evidence type="ECO:0008006" key="3">
    <source>
        <dbReference type="Google" id="ProtNLM"/>
    </source>
</evidence>
<dbReference type="AlphaFoldDB" id="A0A202C7W8"/>